<dbReference type="RefSeq" id="WP_246970402.1">
    <property type="nucleotide sequence ID" value="NZ_CP095397.1"/>
</dbReference>
<dbReference type="PANTHER" id="PTHR31118">
    <property type="entry name" value="CYCLASE-LIKE PROTEIN 2"/>
    <property type="match status" value="1"/>
</dbReference>
<reference evidence="2 3" key="1">
    <citation type="journal article" date="2014" name="Int. J. Syst. Evol. Microbiol.">
        <title>Complete genome sequence of Corynebacterium casei LMG S-19264T (=DSM 44701T), isolated from a smear-ripened cheese.</title>
        <authorList>
            <consortium name="US DOE Joint Genome Institute (JGI-PGF)"/>
            <person name="Walter F."/>
            <person name="Albersmeier A."/>
            <person name="Kalinowski J."/>
            <person name="Ruckert C."/>
        </authorList>
    </citation>
    <scope>NUCLEOTIDE SEQUENCE [LARGE SCALE GENOMIC DNA]</scope>
    <source>
        <strain evidence="2 3">IBRC-M 10912</strain>
    </source>
</reference>
<comment type="caution">
    <text evidence="2">The sequence shown here is derived from an EMBL/GenBank/DDBJ whole genome shotgun (WGS) entry which is preliminary data.</text>
</comment>
<dbReference type="EC" id="3.5.-.-" evidence="2"/>
<dbReference type="Gene3D" id="3.50.30.50">
    <property type="entry name" value="Putative cyclase"/>
    <property type="match status" value="1"/>
</dbReference>
<accession>A0ABD5P2D9</accession>
<keyword evidence="2" id="KW-0378">Hydrolase</keyword>
<dbReference type="Proteomes" id="UP001595821">
    <property type="component" value="Unassembled WGS sequence"/>
</dbReference>
<protein>
    <submittedName>
        <fullName evidence="2">Cyclase family protein</fullName>
        <ecNumber evidence="2">3.5.-.-</ecNumber>
    </submittedName>
</protein>
<gene>
    <name evidence="2" type="ORF">ACFOZ7_16380</name>
</gene>
<organism evidence="2 3">
    <name type="scientific">Natribaculum luteum</name>
    <dbReference type="NCBI Taxonomy" id="1586232"/>
    <lineage>
        <taxon>Archaea</taxon>
        <taxon>Methanobacteriati</taxon>
        <taxon>Methanobacteriota</taxon>
        <taxon>Stenosarchaea group</taxon>
        <taxon>Halobacteria</taxon>
        <taxon>Halobacteriales</taxon>
        <taxon>Natrialbaceae</taxon>
        <taxon>Natribaculum</taxon>
    </lineage>
</organism>
<dbReference type="InterPro" id="IPR037175">
    <property type="entry name" value="KFase_sf"/>
</dbReference>
<dbReference type="GO" id="GO:0016787">
    <property type="term" value="F:hydrolase activity"/>
    <property type="evidence" value="ECO:0007669"/>
    <property type="project" value="UniProtKB-KW"/>
</dbReference>
<evidence type="ECO:0000313" key="2">
    <source>
        <dbReference type="EMBL" id="MFC4248487.1"/>
    </source>
</evidence>
<dbReference type="SUPFAM" id="SSF102198">
    <property type="entry name" value="Putative cyclase"/>
    <property type="match status" value="1"/>
</dbReference>
<dbReference type="GeneID" id="71855648"/>
<dbReference type="PANTHER" id="PTHR31118:SF32">
    <property type="entry name" value="KYNURENINE FORMAMIDASE"/>
    <property type="match status" value="1"/>
</dbReference>
<dbReference type="AlphaFoldDB" id="A0ABD5P2D9"/>
<dbReference type="EMBL" id="JBHSDJ010000123">
    <property type="protein sequence ID" value="MFC4248487.1"/>
    <property type="molecule type" value="Genomic_DNA"/>
</dbReference>
<proteinExistence type="predicted"/>
<evidence type="ECO:0000256" key="1">
    <source>
        <dbReference type="SAM" id="MobiDB-lite"/>
    </source>
</evidence>
<evidence type="ECO:0000313" key="3">
    <source>
        <dbReference type="Proteomes" id="UP001595821"/>
    </source>
</evidence>
<feature type="region of interest" description="Disordered" evidence="1">
    <location>
        <begin position="1"/>
        <end position="20"/>
    </location>
</feature>
<dbReference type="InterPro" id="IPR007325">
    <property type="entry name" value="KFase/CYL"/>
</dbReference>
<sequence>MPTYDLSHSLESGMPVYPGDPPVEIEPAATVEEDGYRTTSLDVDTHAGTHVDAPAHLLADGRTLDEYPLETFRFAARLVDLRPLAAREPIDADALYSAVDADAALEADLLAVCTGWAAHWGTDRYFEHPFLTDGAADLLVEWNCHLGIDAPNVDPTPTATARDGEPDGYPAHRVLFADGRLIVENLRALESVPCEFDVHAYPLSVRNADGSPVRAVAVVE</sequence>
<name>A0ABD5P2D9_9EURY</name>
<dbReference type="Pfam" id="PF04199">
    <property type="entry name" value="Cyclase"/>
    <property type="match status" value="1"/>
</dbReference>